<organism evidence="2 3">
    <name type="scientific">Azohydromonas lata</name>
    <dbReference type="NCBI Taxonomy" id="45677"/>
    <lineage>
        <taxon>Bacteria</taxon>
        <taxon>Pseudomonadati</taxon>
        <taxon>Pseudomonadota</taxon>
        <taxon>Betaproteobacteria</taxon>
        <taxon>Burkholderiales</taxon>
        <taxon>Sphaerotilaceae</taxon>
        <taxon>Azohydromonas</taxon>
    </lineage>
</organism>
<evidence type="ECO:0000313" key="3">
    <source>
        <dbReference type="Proteomes" id="UP001293718"/>
    </source>
</evidence>
<comment type="caution">
    <text evidence="2">The sequence shown here is derived from an EMBL/GenBank/DDBJ whole genome shotgun (WGS) entry which is preliminary data.</text>
</comment>
<protein>
    <submittedName>
        <fullName evidence="2">DUF4255 domain-containing protein</fullName>
    </submittedName>
</protein>
<dbReference type="Pfam" id="PF14065">
    <property type="entry name" value="Pvc16_N"/>
    <property type="match status" value="1"/>
</dbReference>
<reference evidence="2 3" key="1">
    <citation type="submission" date="2023-11" db="EMBL/GenBank/DDBJ databases">
        <title>Draft genome of Azohydromonas lata strain H1 (DSM1123), a polyhydroxyalkanoate producer.</title>
        <authorList>
            <person name="Traversa D."/>
            <person name="D'Addabbo P."/>
            <person name="Pazzani C."/>
            <person name="Manzari C."/>
            <person name="Chiara M."/>
            <person name="Scrascia M."/>
        </authorList>
    </citation>
    <scope>NUCLEOTIDE SEQUENCE [LARGE SCALE GENOMIC DNA]</scope>
    <source>
        <strain evidence="2 3">H1</strain>
    </source>
</reference>
<accession>A0ABU5IQZ4</accession>
<gene>
    <name evidence="2" type="ORF">SM757_32460</name>
</gene>
<keyword evidence="3" id="KW-1185">Reference proteome</keyword>
<dbReference type="InterPro" id="IPR025351">
    <property type="entry name" value="Pvc16_N"/>
</dbReference>
<evidence type="ECO:0000313" key="2">
    <source>
        <dbReference type="EMBL" id="MDZ5461298.1"/>
    </source>
</evidence>
<evidence type="ECO:0000259" key="1">
    <source>
        <dbReference type="Pfam" id="PF14065"/>
    </source>
</evidence>
<dbReference type="RefSeq" id="WP_322468505.1">
    <property type="nucleotide sequence ID" value="NZ_JAXOJX010000106.1"/>
</dbReference>
<proteinExistence type="predicted"/>
<feature type="domain" description="Pvc16 N-terminal" evidence="1">
    <location>
        <begin position="24"/>
        <end position="196"/>
    </location>
</feature>
<dbReference type="EMBL" id="JAXOJX010000106">
    <property type="protein sequence ID" value="MDZ5461298.1"/>
    <property type="molecule type" value="Genomic_DNA"/>
</dbReference>
<dbReference type="Proteomes" id="UP001293718">
    <property type="component" value="Unassembled WGS sequence"/>
</dbReference>
<name>A0ABU5IQZ4_9BURK</name>
<sequence>MISIHAAAAAGGYFLANVRAIHSVGDSIVTFLRNTYPSTLYGNNAPACEFELLASSQLSAEPAEDGRMRLLLYRVTMNEHARQAPGRGGRSDAGALSLDLHYLLSAWFDNAEAEHIAFAWTLRQLHLHPVLDASSLTPAAAWAPDEIIQLVPAELSTEDLMRIWDAVVPSYRLSASFVARVVRLDPDEDREQFAPVVARRLALGREVKP</sequence>